<dbReference type="EMBL" id="BAMX01000006">
    <property type="protein sequence ID" value="GAN65094.1"/>
    <property type="molecule type" value="Genomic_DNA"/>
</dbReference>
<dbReference type="PROSITE" id="PS50405">
    <property type="entry name" value="GST_CTER"/>
    <property type="match status" value="1"/>
</dbReference>
<dbReference type="Pfam" id="PF13409">
    <property type="entry name" value="GST_N_2"/>
    <property type="match status" value="1"/>
</dbReference>
<keyword evidence="3" id="KW-0808">Transferase</keyword>
<keyword evidence="4" id="KW-1185">Reference proteome</keyword>
<accession>A0A0D6NGF0</accession>
<dbReference type="Pfam" id="PF00043">
    <property type="entry name" value="GST_C"/>
    <property type="match status" value="1"/>
</dbReference>
<dbReference type="InterPro" id="IPR004046">
    <property type="entry name" value="GST_C"/>
</dbReference>
<dbReference type="CDD" id="cd03057">
    <property type="entry name" value="GST_N_Beta"/>
    <property type="match status" value="1"/>
</dbReference>
<dbReference type="Gene3D" id="3.40.30.10">
    <property type="entry name" value="Glutaredoxin"/>
    <property type="match status" value="1"/>
</dbReference>
<dbReference type="InterPro" id="IPR010987">
    <property type="entry name" value="Glutathione-S-Trfase_C-like"/>
</dbReference>
<dbReference type="AlphaFoldDB" id="A0A0D6NGF0"/>
<evidence type="ECO:0000313" key="3">
    <source>
        <dbReference type="EMBL" id="GAN65094.1"/>
    </source>
</evidence>
<dbReference type="Gene3D" id="1.20.1050.10">
    <property type="match status" value="1"/>
</dbReference>
<protein>
    <submittedName>
        <fullName evidence="3">Glutathione S-transferase</fullName>
    </submittedName>
</protein>
<dbReference type="SUPFAM" id="SSF52833">
    <property type="entry name" value="Thioredoxin-like"/>
    <property type="match status" value="1"/>
</dbReference>
<dbReference type="InterPro" id="IPR036282">
    <property type="entry name" value="Glutathione-S-Trfase_C_sf"/>
</dbReference>
<dbReference type="SUPFAM" id="SSF47616">
    <property type="entry name" value="GST C-terminal domain-like"/>
    <property type="match status" value="1"/>
</dbReference>
<sequence length="207" mass="22442">MKGVTMKLYYSPGACSLAAHIMLNETGLTHTLEQVNLKEKRTTSNIDYTTINPRGAVPALEIAPGVVLTQNVAVLTFIGQQASSTAFHPAPNSLEFFRLLEILGFCEDVHGAIGPLFAPDLPEATRERLQSVIQRRLTQVEAILAKSTTGYLLPVGFTQADALMAVILNWTTPLKIDISAYPKASTLRDTVLARPAAQKALKEEGLI</sequence>
<dbReference type="GO" id="GO:0016740">
    <property type="term" value="F:transferase activity"/>
    <property type="evidence" value="ECO:0007669"/>
    <property type="project" value="UniProtKB-KW"/>
</dbReference>
<proteinExistence type="predicted"/>
<dbReference type="InterPro" id="IPR036249">
    <property type="entry name" value="Thioredoxin-like_sf"/>
</dbReference>
<dbReference type="InterPro" id="IPR004045">
    <property type="entry name" value="Glutathione_S-Trfase_N"/>
</dbReference>
<dbReference type="InterPro" id="IPR040079">
    <property type="entry name" value="Glutathione_S-Trfase"/>
</dbReference>
<name>A0A0D6NGF0_9PROT</name>
<dbReference type="PANTHER" id="PTHR44051:SF8">
    <property type="entry name" value="GLUTATHIONE S-TRANSFERASE GSTA"/>
    <property type="match status" value="1"/>
</dbReference>
<accession>A0A6N3SYU2</accession>
<reference evidence="3 4" key="1">
    <citation type="submission" date="2012-11" db="EMBL/GenBank/DDBJ databases">
        <title>Whole genome sequence of Acetobacter orientalis 21F-2.</title>
        <authorList>
            <person name="Azuma Y."/>
            <person name="Higashiura N."/>
            <person name="Hirakawa H."/>
            <person name="Matsushita K."/>
        </authorList>
    </citation>
    <scope>NUCLEOTIDE SEQUENCE [LARGE SCALE GENOMIC DNA]</scope>
    <source>
        <strain evidence="3 4">21F-2</strain>
    </source>
</reference>
<evidence type="ECO:0000313" key="4">
    <source>
        <dbReference type="Proteomes" id="UP000032670"/>
    </source>
</evidence>
<dbReference type="STRING" id="1231341.Abor_006_048"/>
<comment type="caution">
    <text evidence="3">The sequence shown here is derived from an EMBL/GenBank/DDBJ whole genome shotgun (WGS) entry which is preliminary data.</text>
</comment>
<dbReference type="SFLD" id="SFLDS00019">
    <property type="entry name" value="Glutathione_Transferase_(cytos"/>
    <property type="match status" value="1"/>
</dbReference>
<evidence type="ECO:0000259" key="1">
    <source>
        <dbReference type="PROSITE" id="PS50404"/>
    </source>
</evidence>
<dbReference type="PROSITE" id="PS50404">
    <property type="entry name" value="GST_NTER"/>
    <property type="match status" value="1"/>
</dbReference>
<gene>
    <name evidence="3" type="ORF">Abor_006_048</name>
</gene>
<feature type="domain" description="GST N-terminal" evidence="1">
    <location>
        <begin position="3"/>
        <end position="86"/>
    </location>
</feature>
<dbReference type="PANTHER" id="PTHR44051">
    <property type="entry name" value="GLUTATHIONE S-TRANSFERASE-RELATED"/>
    <property type="match status" value="1"/>
</dbReference>
<dbReference type="Proteomes" id="UP000032670">
    <property type="component" value="Unassembled WGS sequence"/>
</dbReference>
<feature type="domain" description="GST C-terminal" evidence="2">
    <location>
        <begin position="92"/>
        <end position="207"/>
    </location>
</feature>
<evidence type="ECO:0000259" key="2">
    <source>
        <dbReference type="PROSITE" id="PS50405"/>
    </source>
</evidence>
<organism evidence="3 4">
    <name type="scientific">Acetobacter orientalis</name>
    <dbReference type="NCBI Taxonomy" id="146474"/>
    <lineage>
        <taxon>Bacteria</taxon>
        <taxon>Pseudomonadati</taxon>
        <taxon>Pseudomonadota</taxon>
        <taxon>Alphaproteobacteria</taxon>
        <taxon>Acetobacterales</taxon>
        <taxon>Acetobacteraceae</taxon>
        <taxon>Acetobacter</taxon>
    </lineage>
</organism>